<comment type="subcellular location">
    <subcellularLocation>
        <location evidence="1">Cell membrane</location>
        <topology evidence="1">Multi-pass membrane protein</topology>
    </subcellularLocation>
    <subcellularLocation>
        <location evidence="8">Membrane</location>
        <topology evidence="8">Multi-pass membrane protein</topology>
    </subcellularLocation>
</comment>
<keyword evidence="2 8" id="KW-0813">Transport</keyword>
<sequence>MNIPDIMAKGGIAMWPLLFLSILALSTIIERSFFWIRFLSKEKQIIKIILKTASYDWDAVSKIAQNYSKYPIGNFLYISLKLDNPDPEVFHLAMESSADDELTLMRQGDKVLEGIIALSPLLGLLGTVLGLISSLGNIQISDLGTSSARGVTLGIGEALISTATGLIIAITSLTFYRIFQSFWFNQVRVFRKIGSELELIYQQHWLKINSSNSKNLHETCNE</sequence>
<feature type="transmembrane region" description="Helical" evidence="9">
    <location>
        <begin position="158"/>
        <end position="179"/>
    </location>
</feature>
<dbReference type="PANTHER" id="PTHR30625">
    <property type="entry name" value="PROTEIN TOLQ"/>
    <property type="match status" value="1"/>
</dbReference>
<evidence type="ECO:0000256" key="3">
    <source>
        <dbReference type="ARBA" id="ARBA00022475"/>
    </source>
</evidence>
<dbReference type="PATRIC" id="fig|1527444.3.peg.354"/>
<evidence type="ECO:0000256" key="2">
    <source>
        <dbReference type="ARBA" id="ARBA00022448"/>
    </source>
</evidence>
<evidence type="ECO:0000259" key="10">
    <source>
        <dbReference type="Pfam" id="PF01618"/>
    </source>
</evidence>
<reference evidence="11 12" key="1">
    <citation type="submission" date="2014-08" db="EMBL/GenBank/DDBJ databases">
        <title>Comparative genomics reveals surprising divergence of two closely related strains of uncultivated UCYN-A cyanobacteria.</title>
        <authorList>
            <person name="Bombar D."/>
            <person name="Heller P."/>
            <person name="Sanchez-Baracaldo P."/>
            <person name="Carter B.J."/>
            <person name="Zert J.P."/>
        </authorList>
    </citation>
    <scope>NUCLEOTIDE SEQUENCE [LARGE SCALE GENOMIC DNA]</scope>
</reference>
<evidence type="ECO:0000313" key="12">
    <source>
        <dbReference type="Proteomes" id="UP000028922"/>
    </source>
</evidence>
<gene>
    <name evidence="11" type="ORF">ucyna2_00371</name>
</gene>
<dbReference type="GO" id="GO:0005886">
    <property type="term" value="C:plasma membrane"/>
    <property type="evidence" value="ECO:0007669"/>
    <property type="project" value="UniProtKB-SubCell"/>
</dbReference>
<evidence type="ECO:0000256" key="6">
    <source>
        <dbReference type="ARBA" id="ARBA00022989"/>
    </source>
</evidence>
<comment type="similarity">
    <text evidence="8">Belongs to the exbB/tolQ family.</text>
</comment>
<evidence type="ECO:0000256" key="5">
    <source>
        <dbReference type="ARBA" id="ARBA00022927"/>
    </source>
</evidence>
<dbReference type="InterPro" id="IPR002898">
    <property type="entry name" value="MotA_ExbB_proton_chnl"/>
</dbReference>
<feature type="transmembrane region" description="Helical" evidence="9">
    <location>
        <begin position="12"/>
        <end position="34"/>
    </location>
</feature>
<evidence type="ECO:0000256" key="8">
    <source>
        <dbReference type="RuleBase" id="RU004057"/>
    </source>
</evidence>
<proteinExistence type="inferred from homology"/>
<comment type="caution">
    <text evidence="11">The sequence shown here is derived from an EMBL/GenBank/DDBJ whole genome shotgun (WGS) entry which is preliminary data.</text>
</comment>
<dbReference type="PANTHER" id="PTHR30625:SF15">
    <property type="entry name" value="BIOPOLYMER TRANSPORT PROTEIN EXBB"/>
    <property type="match status" value="1"/>
</dbReference>
<evidence type="ECO:0000256" key="4">
    <source>
        <dbReference type="ARBA" id="ARBA00022692"/>
    </source>
</evidence>
<keyword evidence="6 9" id="KW-1133">Transmembrane helix</keyword>
<dbReference type="Pfam" id="PF01618">
    <property type="entry name" value="MotA_ExbB"/>
    <property type="match status" value="1"/>
</dbReference>
<evidence type="ECO:0000256" key="7">
    <source>
        <dbReference type="ARBA" id="ARBA00023136"/>
    </source>
</evidence>
<evidence type="ECO:0000256" key="1">
    <source>
        <dbReference type="ARBA" id="ARBA00004651"/>
    </source>
</evidence>
<organism evidence="11 12">
    <name type="scientific">Candidatus Atelocyanobacterium thalassa isolate SIO64986</name>
    <dbReference type="NCBI Taxonomy" id="1527444"/>
    <lineage>
        <taxon>Bacteria</taxon>
        <taxon>Bacillati</taxon>
        <taxon>Cyanobacteriota</taxon>
        <taxon>Cyanophyceae</taxon>
        <taxon>Oscillatoriophycideae</taxon>
        <taxon>Chroococcales</taxon>
        <taxon>Aphanothecaceae</taxon>
        <taxon>Candidatus Atelocyanobacterium</taxon>
        <taxon>Candidatus Atelocyanobacterium thalassae</taxon>
    </lineage>
</organism>
<dbReference type="InterPro" id="IPR050790">
    <property type="entry name" value="ExbB/TolQ_transport"/>
</dbReference>
<evidence type="ECO:0000256" key="9">
    <source>
        <dbReference type="SAM" id="Phobius"/>
    </source>
</evidence>
<keyword evidence="7 9" id="KW-0472">Membrane</keyword>
<name>A0A086CHS8_9CHRO</name>
<keyword evidence="4 9" id="KW-0812">Transmembrane</keyword>
<protein>
    <submittedName>
        <fullName evidence="11">Outer membrane transport energization protein ExbB</fullName>
    </submittedName>
</protein>
<dbReference type="AlphaFoldDB" id="A0A086CHS8"/>
<keyword evidence="3" id="KW-1003">Cell membrane</keyword>
<keyword evidence="5 8" id="KW-0653">Protein transport</keyword>
<dbReference type="EMBL" id="JPSP01000003">
    <property type="protein sequence ID" value="KFF41742.1"/>
    <property type="molecule type" value="Genomic_DNA"/>
</dbReference>
<accession>A0A086CHS8</accession>
<dbReference type="eggNOG" id="COG0811">
    <property type="taxonomic scope" value="Bacteria"/>
</dbReference>
<dbReference type="STRING" id="1527444.ucyna2_00371"/>
<feature type="domain" description="MotA/TolQ/ExbB proton channel" evidence="10">
    <location>
        <begin position="71"/>
        <end position="190"/>
    </location>
</feature>
<feature type="transmembrane region" description="Helical" evidence="9">
    <location>
        <begin position="115"/>
        <end position="138"/>
    </location>
</feature>
<evidence type="ECO:0000313" key="11">
    <source>
        <dbReference type="EMBL" id="KFF41742.1"/>
    </source>
</evidence>
<dbReference type="GO" id="GO:0017038">
    <property type="term" value="P:protein import"/>
    <property type="evidence" value="ECO:0007669"/>
    <property type="project" value="TreeGrafter"/>
</dbReference>
<dbReference type="Proteomes" id="UP000028922">
    <property type="component" value="Unassembled WGS sequence"/>
</dbReference>